<accession>A0A101SHI5</accession>
<reference evidence="1 2" key="1">
    <citation type="submission" date="2015-10" db="EMBL/GenBank/DDBJ databases">
        <title>Draft genome sequence of Streptomyces canus DSM 40017, type strain for the species Streptomyces canus.</title>
        <authorList>
            <person name="Ruckert C."/>
            <person name="Winkler A."/>
            <person name="Kalinowski J."/>
            <person name="Kampfer P."/>
            <person name="Glaeser S."/>
        </authorList>
    </citation>
    <scope>NUCLEOTIDE SEQUENCE [LARGE SCALE GENOMIC DNA]</scope>
    <source>
        <strain evidence="1 2">DSM 40017</strain>
    </source>
</reference>
<dbReference type="RefSeq" id="WP_059203915.1">
    <property type="nucleotide sequence ID" value="NZ_KQ948656.1"/>
</dbReference>
<organism evidence="1 2">
    <name type="scientific">Streptomyces canus</name>
    <dbReference type="NCBI Taxonomy" id="58343"/>
    <lineage>
        <taxon>Bacteria</taxon>
        <taxon>Bacillati</taxon>
        <taxon>Actinomycetota</taxon>
        <taxon>Actinomycetes</taxon>
        <taxon>Kitasatosporales</taxon>
        <taxon>Streptomycetaceae</taxon>
        <taxon>Streptomyces</taxon>
        <taxon>Streptomyces aurantiacus group</taxon>
    </lineage>
</organism>
<dbReference type="EMBL" id="LMWU01000001">
    <property type="protein sequence ID" value="KUN74379.1"/>
    <property type="molecule type" value="Genomic_DNA"/>
</dbReference>
<dbReference type="Proteomes" id="UP000053669">
    <property type="component" value="Unassembled WGS sequence"/>
</dbReference>
<comment type="caution">
    <text evidence="1">The sequence shown here is derived from an EMBL/GenBank/DDBJ whole genome shotgun (WGS) entry which is preliminary data.</text>
</comment>
<evidence type="ECO:0000313" key="1">
    <source>
        <dbReference type="EMBL" id="KUN74379.1"/>
    </source>
</evidence>
<protein>
    <submittedName>
        <fullName evidence="1">Uncharacterized protein</fullName>
    </submittedName>
</protein>
<dbReference type="AlphaFoldDB" id="A0A101SHI5"/>
<gene>
    <name evidence="1" type="ORF">AQJ46_02155</name>
</gene>
<dbReference type="STRING" id="58343.AQJ46_02155"/>
<evidence type="ECO:0000313" key="2">
    <source>
        <dbReference type="Proteomes" id="UP000053669"/>
    </source>
</evidence>
<proteinExistence type="predicted"/>
<sequence length="107" mass="11646">MQQELTALDKRSCASQNKALPLKTQTLPIGDVDQKVQLRAGQKTLKGLGAWNVTQPLAVKAVENRWGPFLHLPARRLPTLLKRVLFEDDGAYAAAELEAAQPSGTAD</sequence>
<name>A0A101SHI5_9ACTN</name>